<keyword evidence="1" id="KW-0418">Kinase</keyword>
<reference evidence="1 2" key="1">
    <citation type="submission" date="2019-05" db="EMBL/GenBank/DDBJ databases">
        <title>Another draft genome of Portunus trituberculatus and its Hox gene families provides insights of decapod evolution.</title>
        <authorList>
            <person name="Jeong J.-H."/>
            <person name="Song I."/>
            <person name="Kim S."/>
            <person name="Choi T."/>
            <person name="Kim D."/>
            <person name="Ryu S."/>
            <person name="Kim W."/>
        </authorList>
    </citation>
    <scope>NUCLEOTIDE SEQUENCE [LARGE SCALE GENOMIC DNA]</scope>
    <source>
        <tissue evidence="1">Muscle</tissue>
    </source>
</reference>
<dbReference type="GO" id="GO:0016301">
    <property type="term" value="F:kinase activity"/>
    <property type="evidence" value="ECO:0007669"/>
    <property type="project" value="UniProtKB-KW"/>
</dbReference>
<keyword evidence="2" id="KW-1185">Reference proteome</keyword>
<gene>
    <name evidence="1" type="primary">PI4KA_1</name>
    <name evidence="1" type="ORF">E2C01_079880</name>
</gene>
<dbReference type="OrthoDB" id="10264149at2759"/>
<protein>
    <submittedName>
        <fullName evidence="1">Phosphatidylinositol 4-kinase alpha</fullName>
    </submittedName>
</protein>
<comment type="caution">
    <text evidence="1">The sequence shown here is derived from an EMBL/GenBank/DDBJ whole genome shotgun (WGS) entry which is preliminary data.</text>
</comment>
<sequence length="156" mass="16990">MLTHSDWEVSAGWREVNVNKQLPNKMSYSGDVDDCDQIKSSQGLGKLASKFPNIAGTCINYLQDFLVSPSPILLKLYRQQSDLLTPHQGNLTVKGDSSNRPASASATAFEKLRDTAIENLCVALKAGLTVDANTVMAFISSISSREKAGCDRLPER</sequence>
<accession>A0A5B7IMM9</accession>
<dbReference type="AlphaFoldDB" id="A0A5B7IMM9"/>
<proteinExistence type="predicted"/>
<evidence type="ECO:0000313" key="2">
    <source>
        <dbReference type="Proteomes" id="UP000324222"/>
    </source>
</evidence>
<dbReference type="Proteomes" id="UP000324222">
    <property type="component" value="Unassembled WGS sequence"/>
</dbReference>
<evidence type="ECO:0000313" key="1">
    <source>
        <dbReference type="EMBL" id="MPC85122.1"/>
    </source>
</evidence>
<name>A0A5B7IMM9_PORTR</name>
<organism evidence="1 2">
    <name type="scientific">Portunus trituberculatus</name>
    <name type="common">Swimming crab</name>
    <name type="synonym">Neptunus trituberculatus</name>
    <dbReference type="NCBI Taxonomy" id="210409"/>
    <lineage>
        <taxon>Eukaryota</taxon>
        <taxon>Metazoa</taxon>
        <taxon>Ecdysozoa</taxon>
        <taxon>Arthropoda</taxon>
        <taxon>Crustacea</taxon>
        <taxon>Multicrustacea</taxon>
        <taxon>Malacostraca</taxon>
        <taxon>Eumalacostraca</taxon>
        <taxon>Eucarida</taxon>
        <taxon>Decapoda</taxon>
        <taxon>Pleocyemata</taxon>
        <taxon>Brachyura</taxon>
        <taxon>Eubrachyura</taxon>
        <taxon>Portunoidea</taxon>
        <taxon>Portunidae</taxon>
        <taxon>Portuninae</taxon>
        <taxon>Portunus</taxon>
    </lineage>
</organism>
<keyword evidence="1" id="KW-0808">Transferase</keyword>
<dbReference type="EMBL" id="VSRR010067404">
    <property type="protein sequence ID" value="MPC85122.1"/>
    <property type="molecule type" value="Genomic_DNA"/>
</dbReference>